<dbReference type="AlphaFoldDB" id="A0A0A9BRG1"/>
<dbReference type="EMBL" id="GBRH01231894">
    <property type="protein sequence ID" value="JAD66001.1"/>
    <property type="molecule type" value="Transcribed_RNA"/>
</dbReference>
<name>A0A0A9BRG1_ARUDO</name>
<accession>A0A0A9BRG1</accession>
<reference evidence="1" key="1">
    <citation type="submission" date="2014-09" db="EMBL/GenBank/DDBJ databases">
        <authorList>
            <person name="Magalhaes I.L.F."/>
            <person name="Oliveira U."/>
            <person name="Santos F.R."/>
            <person name="Vidigal T.H.D.A."/>
            <person name="Brescovit A.D."/>
            <person name="Santos A.J."/>
        </authorList>
    </citation>
    <scope>NUCLEOTIDE SEQUENCE</scope>
    <source>
        <tissue evidence="1">Shoot tissue taken approximately 20 cm above the soil surface</tissue>
    </source>
</reference>
<sequence>MRCCSSYLGLCDSCSSVECSPEVLDVYMVV</sequence>
<organism evidence="1">
    <name type="scientific">Arundo donax</name>
    <name type="common">Giant reed</name>
    <name type="synonym">Donax arundinaceus</name>
    <dbReference type="NCBI Taxonomy" id="35708"/>
    <lineage>
        <taxon>Eukaryota</taxon>
        <taxon>Viridiplantae</taxon>
        <taxon>Streptophyta</taxon>
        <taxon>Embryophyta</taxon>
        <taxon>Tracheophyta</taxon>
        <taxon>Spermatophyta</taxon>
        <taxon>Magnoliopsida</taxon>
        <taxon>Liliopsida</taxon>
        <taxon>Poales</taxon>
        <taxon>Poaceae</taxon>
        <taxon>PACMAD clade</taxon>
        <taxon>Arundinoideae</taxon>
        <taxon>Arundineae</taxon>
        <taxon>Arundo</taxon>
    </lineage>
</organism>
<proteinExistence type="predicted"/>
<reference evidence="1" key="2">
    <citation type="journal article" date="2015" name="Data Brief">
        <title>Shoot transcriptome of the giant reed, Arundo donax.</title>
        <authorList>
            <person name="Barrero R.A."/>
            <person name="Guerrero F.D."/>
            <person name="Moolhuijzen P."/>
            <person name="Goolsby J.A."/>
            <person name="Tidwell J."/>
            <person name="Bellgard S.E."/>
            <person name="Bellgard M.I."/>
        </authorList>
    </citation>
    <scope>NUCLEOTIDE SEQUENCE</scope>
    <source>
        <tissue evidence="1">Shoot tissue taken approximately 20 cm above the soil surface</tissue>
    </source>
</reference>
<evidence type="ECO:0000313" key="1">
    <source>
        <dbReference type="EMBL" id="JAD66001.1"/>
    </source>
</evidence>
<protein>
    <submittedName>
        <fullName evidence="1">Uncharacterized protein</fullName>
    </submittedName>
</protein>